<reference evidence="2" key="1">
    <citation type="journal article" date="2020" name="Stud. Mycol.">
        <title>101 Dothideomycetes genomes: a test case for predicting lifestyles and emergence of pathogens.</title>
        <authorList>
            <person name="Haridas S."/>
            <person name="Albert R."/>
            <person name="Binder M."/>
            <person name="Bloem J."/>
            <person name="Labutti K."/>
            <person name="Salamov A."/>
            <person name="Andreopoulos B."/>
            <person name="Baker S."/>
            <person name="Barry K."/>
            <person name="Bills G."/>
            <person name="Bluhm B."/>
            <person name="Cannon C."/>
            <person name="Castanera R."/>
            <person name="Culley D."/>
            <person name="Daum C."/>
            <person name="Ezra D."/>
            <person name="Gonzalez J."/>
            <person name="Henrissat B."/>
            <person name="Kuo A."/>
            <person name="Liang C."/>
            <person name="Lipzen A."/>
            <person name="Lutzoni F."/>
            <person name="Magnuson J."/>
            <person name="Mondo S."/>
            <person name="Nolan M."/>
            <person name="Ohm R."/>
            <person name="Pangilinan J."/>
            <person name="Park H.-J."/>
            <person name="Ramirez L."/>
            <person name="Alfaro M."/>
            <person name="Sun H."/>
            <person name="Tritt A."/>
            <person name="Yoshinaga Y."/>
            <person name="Zwiers L.-H."/>
            <person name="Turgeon B."/>
            <person name="Goodwin S."/>
            <person name="Spatafora J."/>
            <person name="Crous P."/>
            <person name="Grigoriev I."/>
        </authorList>
    </citation>
    <scope>NUCLEOTIDE SEQUENCE</scope>
    <source>
        <strain evidence="2">CBS 119687</strain>
    </source>
</reference>
<dbReference type="AlphaFoldDB" id="A0A6A6A7V9"/>
<dbReference type="PANTHER" id="PTHR47843">
    <property type="entry name" value="BTB DOMAIN-CONTAINING PROTEIN-RELATED"/>
    <property type="match status" value="1"/>
</dbReference>
<dbReference type="CDD" id="cd18186">
    <property type="entry name" value="BTB_POZ_ZBTB_KLHL-like"/>
    <property type="match status" value="1"/>
</dbReference>
<organism evidence="2 3">
    <name type="scientific">Dothidotthia symphoricarpi CBS 119687</name>
    <dbReference type="NCBI Taxonomy" id="1392245"/>
    <lineage>
        <taxon>Eukaryota</taxon>
        <taxon>Fungi</taxon>
        <taxon>Dikarya</taxon>
        <taxon>Ascomycota</taxon>
        <taxon>Pezizomycotina</taxon>
        <taxon>Dothideomycetes</taxon>
        <taxon>Pleosporomycetidae</taxon>
        <taxon>Pleosporales</taxon>
        <taxon>Dothidotthiaceae</taxon>
        <taxon>Dothidotthia</taxon>
    </lineage>
</organism>
<dbReference type="OrthoDB" id="1022638at2759"/>
<dbReference type="Gene3D" id="3.30.710.10">
    <property type="entry name" value="Potassium Channel Kv1.1, Chain A"/>
    <property type="match status" value="1"/>
</dbReference>
<dbReference type="SUPFAM" id="SSF54695">
    <property type="entry name" value="POZ domain"/>
    <property type="match status" value="1"/>
</dbReference>
<dbReference type="EMBL" id="ML977512">
    <property type="protein sequence ID" value="KAF2126888.1"/>
    <property type="molecule type" value="Genomic_DNA"/>
</dbReference>
<evidence type="ECO:0000259" key="1">
    <source>
        <dbReference type="PROSITE" id="PS50097"/>
    </source>
</evidence>
<dbReference type="Proteomes" id="UP000799771">
    <property type="component" value="Unassembled WGS sequence"/>
</dbReference>
<evidence type="ECO:0000313" key="2">
    <source>
        <dbReference type="EMBL" id="KAF2126888.1"/>
    </source>
</evidence>
<dbReference type="InterPro" id="IPR000210">
    <property type="entry name" value="BTB/POZ_dom"/>
</dbReference>
<sequence>MGTKVIFVRVGQEPKHTDFTVHENIIRLSSPFFDEVLSREWRGPQEWIVRLPDCNAHTFHIYNQWLYTDQLHIKPQVGHTLLNDGQWEWDNLVKGYLLGEYLQDIDFKDTLMDAMIDWGHYAAREYSNVPPRSAVEVYRYTQDSSPLRKIVLDITCYRLLNSFPILVSDFHSPQDFFTSVLDTIAERHRTCQAICPSFADKKYCLYHCHGDRVCYKDKDMLSQQEAGNDMLNSVRETP</sequence>
<dbReference type="GeneID" id="54409075"/>
<dbReference type="InterPro" id="IPR011333">
    <property type="entry name" value="SKP1/BTB/POZ_sf"/>
</dbReference>
<dbReference type="RefSeq" id="XP_033521280.1">
    <property type="nucleotide sequence ID" value="XM_033668643.1"/>
</dbReference>
<proteinExistence type="predicted"/>
<feature type="domain" description="BTB" evidence="1">
    <location>
        <begin position="4"/>
        <end position="75"/>
    </location>
</feature>
<evidence type="ECO:0000313" key="3">
    <source>
        <dbReference type="Proteomes" id="UP000799771"/>
    </source>
</evidence>
<gene>
    <name evidence="2" type="ORF">P153DRAFT_368916</name>
</gene>
<name>A0A6A6A7V9_9PLEO</name>
<dbReference type="PANTHER" id="PTHR47843:SF2">
    <property type="entry name" value="BTB DOMAIN-CONTAINING PROTEIN"/>
    <property type="match status" value="1"/>
</dbReference>
<accession>A0A6A6A7V9</accession>
<protein>
    <recommendedName>
        <fullName evidence="1">BTB domain-containing protein</fullName>
    </recommendedName>
</protein>
<keyword evidence="3" id="KW-1185">Reference proteome</keyword>
<dbReference type="PROSITE" id="PS50097">
    <property type="entry name" value="BTB"/>
    <property type="match status" value="1"/>
</dbReference>